<protein>
    <recommendedName>
        <fullName evidence="2 5">Alpha-galactosidase</fullName>
        <ecNumber evidence="2 5">3.2.1.22</ecNumber>
    </recommendedName>
</protein>
<keyword evidence="3 5" id="KW-0378">Hydrolase</keyword>
<dbReference type="PRINTS" id="PR00743">
    <property type="entry name" value="GLHYDRLASE36"/>
</dbReference>
<feature type="binding site" evidence="7">
    <location>
        <begin position="443"/>
        <end position="447"/>
    </location>
    <ligand>
        <name>substrate</name>
    </ligand>
</feature>
<evidence type="ECO:0000256" key="5">
    <source>
        <dbReference type="PIRNR" id="PIRNR005536"/>
    </source>
</evidence>
<organism evidence="10 11">
    <name type="scientific">Ilumatobacter coccineus (strain NBRC 103263 / KCTC 29153 / YM16-304)</name>
    <dbReference type="NCBI Taxonomy" id="1313172"/>
    <lineage>
        <taxon>Bacteria</taxon>
        <taxon>Bacillati</taxon>
        <taxon>Actinomycetota</taxon>
        <taxon>Acidimicrobiia</taxon>
        <taxon>Acidimicrobiales</taxon>
        <taxon>Ilumatobacteraceae</taxon>
        <taxon>Ilumatobacter</taxon>
    </lineage>
</organism>
<feature type="domain" description="Glycosyl hydrolase family 36 N-terminal" evidence="9">
    <location>
        <begin position="26"/>
        <end position="255"/>
    </location>
</feature>
<evidence type="ECO:0000256" key="6">
    <source>
        <dbReference type="PIRSR" id="PIRSR005536-1"/>
    </source>
</evidence>
<dbReference type="SUPFAM" id="SSF51445">
    <property type="entry name" value="(Trans)glycosidases"/>
    <property type="match status" value="1"/>
</dbReference>
<dbReference type="Proteomes" id="UP000011863">
    <property type="component" value="Chromosome"/>
</dbReference>
<keyword evidence="4 5" id="KW-0326">Glycosidase</keyword>
<name>A0A6C7EB47_ILUCY</name>
<dbReference type="EMBL" id="AP012057">
    <property type="protein sequence ID" value="BAN03701.1"/>
    <property type="molecule type" value="Genomic_DNA"/>
</dbReference>
<dbReference type="InterPro" id="IPR031705">
    <property type="entry name" value="Glyco_hydro_36_C"/>
</dbReference>
<evidence type="ECO:0000313" key="11">
    <source>
        <dbReference type="Proteomes" id="UP000011863"/>
    </source>
</evidence>
<dbReference type="Pfam" id="PF16875">
    <property type="entry name" value="Glyco_hydro_36N"/>
    <property type="match status" value="1"/>
</dbReference>
<feature type="binding site" evidence="7">
    <location>
        <position position="488"/>
    </location>
    <ligand>
        <name>substrate</name>
    </ligand>
</feature>
<dbReference type="Pfam" id="PF16874">
    <property type="entry name" value="Glyco_hydro_36C"/>
    <property type="match status" value="1"/>
</dbReference>
<dbReference type="GO" id="GO:0004557">
    <property type="term" value="F:alpha-galactosidase activity"/>
    <property type="evidence" value="ECO:0007669"/>
    <property type="project" value="UniProtKB-UniRule"/>
</dbReference>
<dbReference type="InterPro" id="IPR031704">
    <property type="entry name" value="Glyco_hydro_36_N"/>
</dbReference>
<feature type="binding site" evidence="7">
    <location>
        <position position="169"/>
    </location>
    <ligand>
        <name>substrate</name>
    </ligand>
</feature>
<dbReference type="Gene3D" id="2.60.40.1180">
    <property type="entry name" value="Golgi alpha-mannosidase II"/>
    <property type="match status" value="1"/>
</dbReference>
<evidence type="ECO:0000259" key="9">
    <source>
        <dbReference type="Pfam" id="PF16875"/>
    </source>
</evidence>
<dbReference type="GO" id="GO:0016052">
    <property type="term" value="P:carbohydrate catabolic process"/>
    <property type="evidence" value="ECO:0007669"/>
    <property type="project" value="InterPro"/>
</dbReference>
<dbReference type="AlphaFoldDB" id="A0A6C7EB47"/>
<feature type="active site" description="Nucleophile" evidence="6">
    <location>
        <position position="445"/>
    </location>
</feature>
<dbReference type="PROSITE" id="PS00512">
    <property type="entry name" value="ALPHA_GALACTOSIDASE"/>
    <property type="match status" value="1"/>
</dbReference>
<dbReference type="Gene3D" id="3.20.20.70">
    <property type="entry name" value="Aldolase class I"/>
    <property type="match status" value="1"/>
</dbReference>
<dbReference type="InterPro" id="IPR013780">
    <property type="entry name" value="Glyco_hydro_b"/>
</dbReference>
<dbReference type="CDD" id="cd14791">
    <property type="entry name" value="GH36"/>
    <property type="match status" value="1"/>
</dbReference>
<feature type="binding site" evidence="7">
    <location>
        <position position="510"/>
    </location>
    <ligand>
        <name>substrate</name>
    </ligand>
</feature>
<dbReference type="PANTHER" id="PTHR43053">
    <property type="entry name" value="GLYCOSIDASE FAMILY 31"/>
    <property type="match status" value="1"/>
</dbReference>
<evidence type="ECO:0000313" key="10">
    <source>
        <dbReference type="EMBL" id="BAN03701.1"/>
    </source>
</evidence>
<accession>A0A6C7EB47</accession>
<feature type="binding site" evidence="7">
    <location>
        <position position="410"/>
    </location>
    <ligand>
        <name>substrate</name>
    </ligand>
</feature>
<dbReference type="EC" id="3.2.1.22" evidence="2 5"/>
<dbReference type="PIRSF" id="PIRSF005536">
    <property type="entry name" value="Agal"/>
    <property type="match status" value="1"/>
</dbReference>
<dbReference type="Pfam" id="PF02065">
    <property type="entry name" value="Melibiase"/>
    <property type="match status" value="1"/>
</dbReference>
<dbReference type="InterPro" id="IPR013785">
    <property type="entry name" value="Aldolase_TIM"/>
</dbReference>
<dbReference type="KEGG" id="aym:YM304_33870"/>
<dbReference type="Gene3D" id="2.70.98.60">
    <property type="entry name" value="alpha-galactosidase from lactobacil brevis"/>
    <property type="match status" value="1"/>
</dbReference>
<comment type="similarity">
    <text evidence="5">Belongs to the glycosyl hydrolase.</text>
</comment>
<dbReference type="InterPro" id="IPR038417">
    <property type="entry name" value="Alpga-gal_N_sf"/>
</dbReference>
<dbReference type="PANTHER" id="PTHR43053:SF3">
    <property type="entry name" value="ALPHA-GALACTOSIDASE C-RELATED"/>
    <property type="match status" value="1"/>
</dbReference>
<evidence type="ECO:0000256" key="2">
    <source>
        <dbReference type="ARBA" id="ARBA00012755"/>
    </source>
</evidence>
<evidence type="ECO:0000256" key="3">
    <source>
        <dbReference type="ARBA" id="ARBA00022801"/>
    </source>
</evidence>
<evidence type="ECO:0000259" key="8">
    <source>
        <dbReference type="Pfam" id="PF16874"/>
    </source>
</evidence>
<feature type="binding site" evidence="7">
    <location>
        <begin position="333"/>
        <end position="334"/>
    </location>
    <ligand>
        <name>substrate</name>
    </ligand>
</feature>
<evidence type="ECO:0000256" key="4">
    <source>
        <dbReference type="ARBA" id="ARBA00023295"/>
    </source>
</evidence>
<keyword evidence="11" id="KW-1185">Reference proteome</keyword>
<evidence type="ECO:0000256" key="1">
    <source>
        <dbReference type="ARBA" id="ARBA00001255"/>
    </source>
</evidence>
<dbReference type="InterPro" id="IPR017853">
    <property type="entry name" value="GH"/>
</dbReference>
<comment type="catalytic activity">
    <reaction evidence="1 5">
        <text>Hydrolysis of terminal, non-reducing alpha-D-galactose residues in alpha-D-galactosides, including galactose oligosaccharides, galactomannans and galactolipids.</text>
        <dbReference type="EC" id="3.2.1.22"/>
    </reaction>
</comment>
<reference evidence="10 11" key="1">
    <citation type="journal article" date="2013" name="Int. J. Syst. Evol. Microbiol.">
        <title>Ilumatobacter nonamiense sp. nov. and Ilumatobacter coccineum sp. nov., isolated from seashore sand.</title>
        <authorList>
            <person name="Matsumoto A."/>
            <person name="Kasai H."/>
            <person name="Matsuo Y."/>
            <person name="Shizuri Y."/>
            <person name="Ichikawa N."/>
            <person name="Fujita N."/>
            <person name="Omura S."/>
            <person name="Takahashi Y."/>
        </authorList>
    </citation>
    <scope>NUCLEOTIDE SEQUENCE [LARGE SCALE GENOMIC DNA]</scope>
    <source>
        <strain evidence="11">NBRC 103263 / KCTC 29153 / YM16-304</strain>
    </source>
</reference>
<dbReference type="InterPro" id="IPR000111">
    <property type="entry name" value="Glyco_hydro_27/36_CS"/>
</dbReference>
<dbReference type="InterPro" id="IPR002252">
    <property type="entry name" value="Glyco_hydro_36"/>
</dbReference>
<dbReference type="FunFam" id="3.20.20.70:FF:000118">
    <property type="entry name" value="Alpha-galactosidase"/>
    <property type="match status" value="1"/>
</dbReference>
<proteinExistence type="inferred from homology"/>
<feature type="domain" description="Glycosyl hydrolase family 36 C-terminal" evidence="8">
    <location>
        <begin position="610"/>
        <end position="704"/>
    </location>
</feature>
<evidence type="ECO:0000256" key="7">
    <source>
        <dbReference type="PIRSR" id="PIRSR005536-2"/>
    </source>
</evidence>
<sequence>MDRGVMSKIVRLVQEHAEVVVDVSTGAPNIVHWGAPLGDHADADAIARALDRPVVHGSLDTVAPITVVPEHGSGFPGRPGLNGRRGGGRSWAPRFVTQTHSHIGNTVIVDAIDEVAGLALTTNITLDHALRVNVTLENIGDRRYSLDSLVVTVPLPEHADELLTFDGRWAREFHPVRRDWTSGSMLVENRRGRTSHEAVPTVFAGRRGFGEWHGDVWGVHVAWSGNHQLYAERLPDGRRYVQGGELLHPGEVVLEPGDTYTTPDVVGVHSPDGLTAATWGYHRSIRSLRVHPTTPRPVLLNTWEAVYFDHDIDRLRALASTAADLGIERFVLDDGWFGSRRDDRSGLGDWFVSDDVYPDGLGPLIDHVTGLGMEFGIWVEPEMVNPDSDLFRDHPDWALVTPDYEPVLGRRQLVLDLANPAAFDHVLGQLDALLRDHRISFVKWDMNRDHVHGSGVDGAAGSRAQTLAVYRLVDELRTRHPTVEIESCASGGGRIDHEILRRTERVWTSDCNDALERQTIQRGASMLIPPEVMGAHIGPPRAHTTGRTQTLSFRAATAMFGHLGVEWDITRLSDDESAGLRSVIAMYKEYRGLLHSGDVVRFDTDEGYVAHGVYAPDRSEGIVSFAQLTTTQSLMSPPLRLPGLDAEESYRVEHLRLPRERWGSAGAQPGWLADKGGVVLTGRQLATHGIRPPTLHPESAVLFTLTRL</sequence>
<gene>
    <name evidence="10" type="ORF">YM304_33870</name>
</gene>
<feature type="active site" description="Proton donor" evidence="6">
    <location>
        <position position="510"/>
    </location>
</feature>
<dbReference type="InterPro" id="IPR050985">
    <property type="entry name" value="Alpha-glycosidase_related"/>
</dbReference>